<keyword evidence="1" id="KW-1133">Transmembrane helix</keyword>
<sequence length="141" mass="15775">MNGVFTHLNWLGYVVAGIFAVLLLYGTLKQPDFIVVPRRRRARRVVVPGMIVSEAVEFLRRSPRGYSLYQLDSDHGIVVWEQGPTLFSLGAFYPLYVDPTNQGIVITCAIEPRTPIVGPAAHRRLSRLQRQVIGLVGGYPD</sequence>
<protein>
    <submittedName>
        <fullName evidence="2">Uncharacterized protein</fullName>
    </submittedName>
</protein>
<dbReference type="AlphaFoldDB" id="A0A317E5F4"/>
<dbReference type="OrthoDB" id="9890268at2"/>
<dbReference type="RefSeq" id="WP_109906568.1">
    <property type="nucleotide sequence ID" value="NZ_QGLE01000007.1"/>
</dbReference>
<organism evidence="2 3">
    <name type="scientific">Zavarzinia aquatilis</name>
    <dbReference type="NCBI Taxonomy" id="2211142"/>
    <lineage>
        <taxon>Bacteria</taxon>
        <taxon>Pseudomonadati</taxon>
        <taxon>Pseudomonadota</taxon>
        <taxon>Alphaproteobacteria</taxon>
        <taxon>Rhodospirillales</taxon>
        <taxon>Zavarziniaceae</taxon>
        <taxon>Zavarzinia</taxon>
    </lineage>
</organism>
<evidence type="ECO:0000313" key="3">
    <source>
        <dbReference type="Proteomes" id="UP000245461"/>
    </source>
</evidence>
<accession>A0A317E5F4</accession>
<gene>
    <name evidence="2" type="ORF">DKG74_13280</name>
</gene>
<reference evidence="2 3" key="1">
    <citation type="submission" date="2018-05" db="EMBL/GenBank/DDBJ databases">
        <title>Zavarzinia sp. HR-AS.</title>
        <authorList>
            <person name="Lee Y."/>
            <person name="Jeon C.O."/>
        </authorList>
    </citation>
    <scope>NUCLEOTIDE SEQUENCE [LARGE SCALE GENOMIC DNA]</scope>
    <source>
        <strain evidence="2 3">HR-AS</strain>
    </source>
</reference>
<comment type="caution">
    <text evidence="2">The sequence shown here is derived from an EMBL/GenBank/DDBJ whole genome shotgun (WGS) entry which is preliminary data.</text>
</comment>
<evidence type="ECO:0000256" key="1">
    <source>
        <dbReference type="SAM" id="Phobius"/>
    </source>
</evidence>
<name>A0A317E5F4_9PROT</name>
<keyword evidence="1" id="KW-0472">Membrane</keyword>
<proteinExistence type="predicted"/>
<evidence type="ECO:0000313" key="2">
    <source>
        <dbReference type="EMBL" id="PWR21400.1"/>
    </source>
</evidence>
<feature type="transmembrane region" description="Helical" evidence="1">
    <location>
        <begin position="6"/>
        <end position="28"/>
    </location>
</feature>
<dbReference type="Proteomes" id="UP000245461">
    <property type="component" value="Unassembled WGS sequence"/>
</dbReference>
<keyword evidence="1" id="KW-0812">Transmembrane</keyword>
<dbReference type="EMBL" id="QGLE01000007">
    <property type="protein sequence ID" value="PWR21400.1"/>
    <property type="molecule type" value="Genomic_DNA"/>
</dbReference>
<keyword evidence="3" id="KW-1185">Reference proteome</keyword>